<dbReference type="Gene3D" id="3.40.50.300">
    <property type="entry name" value="P-loop containing nucleotide triphosphate hydrolases"/>
    <property type="match status" value="1"/>
</dbReference>
<evidence type="ECO:0000256" key="5">
    <source>
        <dbReference type="ARBA" id="ARBA00023163"/>
    </source>
</evidence>
<dbReference type="PROSITE" id="PS51755">
    <property type="entry name" value="OMPR_PHOB"/>
    <property type="match status" value="1"/>
</dbReference>
<evidence type="ECO:0000256" key="7">
    <source>
        <dbReference type="SAM" id="MobiDB-lite"/>
    </source>
</evidence>
<feature type="DNA-binding region" description="OmpR/PhoB-type" evidence="6">
    <location>
        <begin position="1"/>
        <end position="97"/>
    </location>
</feature>
<keyword evidence="2" id="KW-0902">Two-component regulatory system</keyword>
<evidence type="ECO:0000256" key="4">
    <source>
        <dbReference type="ARBA" id="ARBA00023125"/>
    </source>
</evidence>
<dbReference type="Pfam" id="PF03704">
    <property type="entry name" value="BTAD"/>
    <property type="match status" value="1"/>
</dbReference>
<feature type="compositionally biased region" description="Gly residues" evidence="7">
    <location>
        <begin position="197"/>
        <end position="208"/>
    </location>
</feature>
<comment type="similarity">
    <text evidence="1">Belongs to the AfsR/DnrI/RedD regulatory family.</text>
</comment>
<organism evidence="9 10">
    <name type="scientific">Streptomyces iconiensis</name>
    <dbReference type="NCBI Taxonomy" id="1384038"/>
    <lineage>
        <taxon>Bacteria</taxon>
        <taxon>Bacillati</taxon>
        <taxon>Actinomycetota</taxon>
        <taxon>Actinomycetes</taxon>
        <taxon>Kitasatosporales</taxon>
        <taxon>Streptomycetaceae</taxon>
        <taxon>Streptomyces</taxon>
    </lineage>
</organism>
<evidence type="ECO:0000259" key="8">
    <source>
        <dbReference type="PROSITE" id="PS51755"/>
    </source>
</evidence>
<keyword evidence="10" id="KW-1185">Reference proteome</keyword>
<dbReference type="InterPro" id="IPR027417">
    <property type="entry name" value="P-loop_NTPase"/>
</dbReference>
<evidence type="ECO:0000313" key="9">
    <source>
        <dbReference type="EMBL" id="MDJ1131102.1"/>
    </source>
</evidence>
<feature type="region of interest" description="Disordered" evidence="7">
    <location>
        <begin position="169"/>
        <end position="208"/>
    </location>
</feature>
<dbReference type="Proteomes" id="UP001214441">
    <property type="component" value="Unassembled WGS sequence"/>
</dbReference>
<dbReference type="EMBL" id="JANCPR020000003">
    <property type="protein sequence ID" value="MDJ1131102.1"/>
    <property type="molecule type" value="Genomic_DNA"/>
</dbReference>
<dbReference type="PANTHER" id="PTHR35807">
    <property type="entry name" value="TRANSCRIPTIONAL REGULATOR REDD-RELATED"/>
    <property type="match status" value="1"/>
</dbReference>
<dbReference type="InterPro" id="IPR051677">
    <property type="entry name" value="AfsR-DnrI-RedD_regulator"/>
</dbReference>
<dbReference type="SUPFAM" id="SSF52540">
    <property type="entry name" value="P-loop containing nucleoside triphosphate hydrolases"/>
    <property type="match status" value="1"/>
</dbReference>
<accession>A0ABT6ZPX4</accession>
<dbReference type="RefSeq" id="WP_274045237.1">
    <property type="nucleotide sequence ID" value="NZ_JANCPR020000003.1"/>
</dbReference>
<dbReference type="InterPro" id="IPR003593">
    <property type="entry name" value="AAA+_ATPase"/>
</dbReference>
<feature type="domain" description="OmpR/PhoB-type" evidence="8">
    <location>
        <begin position="1"/>
        <end position="97"/>
    </location>
</feature>
<dbReference type="InterPro" id="IPR001867">
    <property type="entry name" value="OmpR/PhoB-type_DNA-bd"/>
</dbReference>
<sequence length="379" mass="39309">MSRLRITLLGPLEVAGDQGELYVPQGRARALLAVLALRPGRTVPTAQIVTALWDGEPPASAHAGLSAYAARLNAALDPRGTGRRLVQETEDGYVLSGRDVEVDADTFRWLLAQAAGAREQDAERGLLDRALELWRGAPLSGVDSGALHRTVVPSLHEERLRAAHRRLDLDLRPGPPAPVRTAPPGCQLPPPADPLGGRPGGPPDGGGTLDEALDTLFATGQGTARRDIVVLHGASGTGKTALALRWARRARPLFPDGTFFVDLCGQGPGAALPSTVTGTLLGALGLGQEHLPLGAGARRSLLRTACAGRRLLLVLDDAASAAQVRCVLPGPGTRVLVTSRRPLHGLPGGASAQLHLHGPAGAATFAVPGGCRTRHAPLA</sequence>
<name>A0ABT6ZPX4_9ACTN</name>
<dbReference type="PANTHER" id="PTHR35807:SF1">
    <property type="entry name" value="TRANSCRIPTIONAL REGULATOR REDD"/>
    <property type="match status" value="1"/>
</dbReference>
<dbReference type="Gene3D" id="1.25.40.10">
    <property type="entry name" value="Tetratricopeptide repeat domain"/>
    <property type="match status" value="1"/>
</dbReference>
<dbReference type="InterPro" id="IPR005158">
    <property type="entry name" value="BTAD"/>
</dbReference>
<keyword evidence="4 6" id="KW-0238">DNA-binding</keyword>
<evidence type="ECO:0000256" key="2">
    <source>
        <dbReference type="ARBA" id="ARBA00023012"/>
    </source>
</evidence>
<dbReference type="InterPro" id="IPR016032">
    <property type="entry name" value="Sig_transdc_resp-reg_C-effctor"/>
</dbReference>
<dbReference type="SMART" id="SM00862">
    <property type="entry name" value="Trans_reg_C"/>
    <property type="match status" value="1"/>
</dbReference>
<dbReference type="InterPro" id="IPR036388">
    <property type="entry name" value="WH-like_DNA-bd_sf"/>
</dbReference>
<reference evidence="9 10" key="1">
    <citation type="submission" date="2023-05" db="EMBL/GenBank/DDBJ databases">
        <title>Streptantibioticus silvisoli sp. nov., acidotolerant actinomycetes 1 from pine litter.</title>
        <authorList>
            <person name="Swiecimska M."/>
            <person name="Golinska P."/>
            <person name="Sangal V."/>
            <person name="Wachnowicz B."/>
            <person name="Goodfellow M."/>
        </authorList>
    </citation>
    <scope>NUCLEOTIDE SEQUENCE [LARGE SCALE GENOMIC DNA]</scope>
    <source>
        <strain evidence="9 10">DSM 42109</strain>
    </source>
</reference>
<dbReference type="SUPFAM" id="SSF46894">
    <property type="entry name" value="C-terminal effector domain of the bipartite response regulators"/>
    <property type="match status" value="1"/>
</dbReference>
<proteinExistence type="inferred from homology"/>
<protein>
    <submittedName>
        <fullName evidence="9">BTAD domain-containing putative transcriptional regulator</fullName>
    </submittedName>
</protein>
<comment type="caution">
    <text evidence="9">The sequence shown here is derived from an EMBL/GenBank/DDBJ whole genome shotgun (WGS) entry which is preliminary data.</text>
</comment>
<evidence type="ECO:0000256" key="3">
    <source>
        <dbReference type="ARBA" id="ARBA00023015"/>
    </source>
</evidence>
<evidence type="ECO:0000313" key="10">
    <source>
        <dbReference type="Proteomes" id="UP001214441"/>
    </source>
</evidence>
<dbReference type="InterPro" id="IPR011990">
    <property type="entry name" value="TPR-like_helical_dom_sf"/>
</dbReference>
<gene>
    <name evidence="9" type="ORF">NMN56_003850</name>
</gene>
<dbReference type="SMART" id="SM00382">
    <property type="entry name" value="AAA"/>
    <property type="match status" value="1"/>
</dbReference>
<dbReference type="Gene3D" id="1.10.10.10">
    <property type="entry name" value="Winged helix-like DNA-binding domain superfamily/Winged helix DNA-binding domain"/>
    <property type="match status" value="1"/>
</dbReference>
<keyword evidence="5" id="KW-0804">Transcription</keyword>
<keyword evidence="3" id="KW-0805">Transcription regulation</keyword>
<evidence type="ECO:0000256" key="6">
    <source>
        <dbReference type="PROSITE-ProRule" id="PRU01091"/>
    </source>
</evidence>
<evidence type="ECO:0000256" key="1">
    <source>
        <dbReference type="ARBA" id="ARBA00005820"/>
    </source>
</evidence>